<reference evidence="5" key="1">
    <citation type="submission" date="2020-10" db="EMBL/GenBank/DDBJ databases">
        <title>Mucilaginibacter mali sp. nov., isolated from rhizosphere soil of apple orchard.</title>
        <authorList>
            <person name="Lee J.-S."/>
            <person name="Kim H.S."/>
            <person name="Kim J.-S."/>
        </authorList>
    </citation>
    <scope>NUCLEOTIDE SEQUENCE</scope>
    <source>
        <strain evidence="5">KCTC 22746</strain>
    </source>
</reference>
<dbReference type="AlphaFoldDB" id="A0A929L0V4"/>
<sequence length="240" mass="27274">MTGTVNCSWIDAPSGSPAPADNGITIWYSKVNDLSDRYDEYYQLIAPEEKTKAERFHREADRQRYVIQHGLLRKLLGDQLGISGDELTFNFGPNKKPYLSGHDIYFNLSNSDGEFLIAIAQEEMGLDIEIIKPNFNYQDIAQNYFGKDEIAFIDRSDDPAKAFFLLWTRKEALLKACGMGIDDDLPQVPALDGKHNLPARYPVKEWRTQSFCLEDQTMISLTYPGEPIQINLTALNSYGF</sequence>
<keyword evidence="6" id="KW-1185">Reference proteome</keyword>
<feature type="domain" description="4'-phosphopantetheinyl transferase N-terminal" evidence="4">
    <location>
        <begin position="37"/>
        <end position="118"/>
    </location>
</feature>
<dbReference type="PANTHER" id="PTHR12215:SF10">
    <property type="entry name" value="L-AMINOADIPATE-SEMIALDEHYDE DEHYDROGENASE-PHOSPHOPANTETHEINYL TRANSFERASE"/>
    <property type="match status" value="1"/>
</dbReference>
<dbReference type="SUPFAM" id="SSF56214">
    <property type="entry name" value="4'-phosphopantetheinyl transferase"/>
    <property type="match status" value="2"/>
</dbReference>
<dbReference type="GO" id="GO:0005829">
    <property type="term" value="C:cytosol"/>
    <property type="evidence" value="ECO:0007669"/>
    <property type="project" value="TreeGrafter"/>
</dbReference>
<dbReference type="InterPro" id="IPR055066">
    <property type="entry name" value="AASDHPPT_N"/>
</dbReference>
<dbReference type="PANTHER" id="PTHR12215">
    <property type="entry name" value="PHOSPHOPANTETHEINE TRANSFERASE"/>
    <property type="match status" value="1"/>
</dbReference>
<feature type="domain" description="4'-phosphopantetheinyl transferase" evidence="3">
    <location>
        <begin position="124"/>
        <end position="199"/>
    </location>
</feature>
<evidence type="ECO:0000259" key="4">
    <source>
        <dbReference type="Pfam" id="PF22624"/>
    </source>
</evidence>
<dbReference type="Pfam" id="PF22624">
    <property type="entry name" value="AASDHPPT_N"/>
    <property type="match status" value="1"/>
</dbReference>
<organism evidence="5 6">
    <name type="scientific">Mucilaginibacter myungsuensis</name>
    <dbReference type="NCBI Taxonomy" id="649104"/>
    <lineage>
        <taxon>Bacteria</taxon>
        <taxon>Pseudomonadati</taxon>
        <taxon>Bacteroidota</taxon>
        <taxon>Sphingobacteriia</taxon>
        <taxon>Sphingobacteriales</taxon>
        <taxon>Sphingobacteriaceae</taxon>
        <taxon>Mucilaginibacter</taxon>
    </lineage>
</organism>
<name>A0A929L0V4_9SPHI</name>
<dbReference type="InterPro" id="IPR008278">
    <property type="entry name" value="4-PPantetheinyl_Trfase_dom"/>
</dbReference>
<dbReference type="Pfam" id="PF01648">
    <property type="entry name" value="ACPS"/>
    <property type="match status" value="1"/>
</dbReference>
<comment type="caution">
    <text evidence="5">The sequence shown here is derived from an EMBL/GenBank/DDBJ whole genome shotgun (WGS) entry which is preliminary data.</text>
</comment>
<evidence type="ECO:0000259" key="3">
    <source>
        <dbReference type="Pfam" id="PF01648"/>
    </source>
</evidence>
<keyword evidence="2 5" id="KW-0808">Transferase</keyword>
<comment type="similarity">
    <text evidence="1">Belongs to the P-Pant transferase superfamily. Gsp/Sfp/HetI/AcpT family.</text>
</comment>
<accession>A0A929L0V4</accession>
<evidence type="ECO:0000313" key="5">
    <source>
        <dbReference type="EMBL" id="MBE9662070.1"/>
    </source>
</evidence>
<evidence type="ECO:0000256" key="2">
    <source>
        <dbReference type="ARBA" id="ARBA00022679"/>
    </source>
</evidence>
<dbReference type="RefSeq" id="WP_194111265.1">
    <property type="nucleotide sequence ID" value="NZ_JADFFL010000003.1"/>
</dbReference>
<dbReference type="GO" id="GO:0000287">
    <property type="term" value="F:magnesium ion binding"/>
    <property type="evidence" value="ECO:0007669"/>
    <property type="project" value="InterPro"/>
</dbReference>
<proteinExistence type="inferred from homology"/>
<gene>
    <name evidence="5" type="ORF">IRJ16_09255</name>
</gene>
<dbReference type="GO" id="GO:0019878">
    <property type="term" value="P:lysine biosynthetic process via aminoadipic acid"/>
    <property type="evidence" value="ECO:0007669"/>
    <property type="project" value="TreeGrafter"/>
</dbReference>
<dbReference type="EMBL" id="JADFFL010000003">
    <property type="protein sequence ID" value="MBE9662070.1"/>
    <property type="molecule type" value="Genomic_DNA"/>
</dbReference>
<evidence type="ECO:0000256" key="1">
    <source>
        <dbReference type="ARBA" id="ARBA00010990"/>
    </source>
</evidence>
<dbReference type="GO" id="GO:0008897">
    <property type="term" value="F:holo-[acyl-carrier-protein] synthase activity"/>
    <property type="evidence" value="ECO:0007669"/>
    <property type="project" value="InterPro"/>
</dbReference>
<protein>
    <submittedName>
        <fullName evidence="5">4'-phosphopantetheinyl transferase superfamily protein</fullName>
    </submittedName>
</protein>
<dbReference type="Gene3D" id="3.90.470.20">
    <property type="entry name" value="4'-phosphopantetheinyl transferase domain"/>
    <property type="match status" value="2"/>
</dbReference>
<dbReference type="Proteomes" id="UP000622475">
    <property type="component" value="Unassembled WGS sequence"/>
</dbReference>
<dbReference type="InterPro" id="IPR037143">
    <property type="entry name" value="4-PPantetheinyl_Trfase_dom_sf"/>
</dbReference>
<evidence type="ECO:0000313" key="6">
    <source>
        <dbReference type="Proteomes" id="UP000622475"/>
    </source>
</evidence>
<dbReference type="InterPro" id="IPR050559">
    <property type="entry name" value="P-Pant_transferase_sf"/>
</dbReference>